<dbReference type="GO" id="GO:0003676">
    <property type="term" value="F:nucleic acid binding"/>
    <property type="evidence" value="ECO:0007669"/>
    <property type="project" value="InterPro"/>
</dbReference>
<sequence>MMAELWGLRKGLRIAKSRNLKKIEVEMDLKIIANLLSEDPVDNHPMEAILQECRLLMLEVEAEAIKHIYREAKCCADKLVRMGQEMSPGVGALAVLYFRNYYVLMQAIQIVVNILVKDLLYLKLKVEEEMLMRKFYELMTASRQSKQNDDHKDHPDVGENGNCMALVLKDDGKY</sequence>
<feature type="domain" description="RNase H type-1" evidence="1">
    <location>
        <begin position="2"/>
        <end position="82"/>
    </location>
</feature>
<proteinExistence type="predicted"/>
<dbReference type="Proteomes" id="UP001370490">
    <property type="component" value="Unassembled WGS sequence"/>
</dbReference>
<comment type="caution">
    <text evidence="2">The sequence shown here is derived from an EMBL/GenBank/DDBJ whole genome shotgun (WGS) entry which is preliminary data.</text>
</comment>
<dbReference type="EMBL" id="JBAMMX010000017">
    <property type="protein sequence ID" value="KAK6923972.1"/>
    <property type="molecule type" value="Genomic_DNA"/>
</dbReference>
<gene>
    <name evidence="2" type="ORF">RJ641_010172</name>
</gene>
<dbReference type="InterPro" id="IPR044730">
    <property type="entry name" value="RNase_H-like_dom_plant"/>
</dbReference>
<reference evidence="2 3" key="1">
    <citation type="submission" date="2023-12" db="EMBL/GenBank/DDBJ databases">
        <title>A high-quality genome assembly for Dillenia turbinata (Dilleniales).</title>
        <authorList>
            <person name="Chanderbali A."/>
        </authorList>
    </citation>
    <scope>NUCLEOTIDE SEQUENCE [LARGE SCALE GENOMIC DNA]</scope>
    <source>
        <strain evidence="2">LSX21</strain>
        <tissue evidence="2">Leaf</tissue>
    </source>
</reference>
<keyword evidence="3" id="KW-1185">Reference proteome</keyword>
<dbReference type="AlphaFoldDB" id="A0AAN8Z426"/>
<dbReference type="InterPro" id="IPR053151">
    <property type="entry name" value="RNase_H-like"/>
</dbReference>
<dbReference type="Gene3D" id="3.30.420.10">
    <property type="entry name" value="Ribonuclease H-like superfamily/Ribonuclease H"/>
    <property type="match status" value="1"/>
</dbReference>
<dbReference type="PANTHER" id="PTHR47723:SF19">
    <property type="entry name" value="POLYNUCLEOTIDYL TRANSFERASE, RIBONUCLEASE H-LIKE SUPERFAMILY PROTEIN"/>
    <property type="match status" value="1"/>
</dbReference>
<dbReference type="InterPro" id="IPR002156">
    <property type="entry name" value="RNaseH_domain"/>
</dbReference>
<dbReference type="PANTHER" id="PTHR47723">
    <property type="entry name" value="OS05G0353850 PROTEIN"/>
    <property type="match status" value="1"/>
</dbReference>
<name>A0AAN8Z426_9MAGN</name>
<evidence type="ECO:0000313" key="3">
    <source>
        <dbReference type="Proteomes" id="UP001370490"/>
    </source>
</evidence>
<evidence type="ECO:0000313" key="2">
    <source>
        <dbReference type="EMBL" id="KAK6923972.1"/>
    </source>
</evidence>
<organism evidence="2 3">
    <name type="scientific">Dillenia turbinata</name>
    <dbReference type="NCBI Taxonomy" id="194707"/>
    <lineage>
        <taxon>Eukaryota</taxon>
        <taxon>Viridiplantae</taxon>
        <taxon>Streptophyta</taxon>
        <taxon>Embryophyta</taxon>
        <taxon>Tracheophyta</taxon>
        <taxon>Spermatophyta</taxon>
        <taxon>Magnoliopsida</taxon>
        <taxon>eudicotyledons</taxon>
        <taxon>Gunneridae</taxon>
        <taxon>Pentapetalae</taxon>
        <taxon>Dilleniales</taxon>
        <taxon>Dilleniaceae</taxon>
        <taxon>Dillenia</taxon>
    </lineage>
</organism>
<dbReference type="Pfam" id="PF13456">
    <property type="entry name" value="RVT_3"/>
    <property type="match status" value="1"/>
</dbReference>
<dbReference type="GO" id="GO:0004523">
    <property type="term" value="F:RNA-DNA hybrid ribonuclease activity"/>
    <property type="evidence" value="ECO:0007669"/>
    <property type="project" value="InterPro"/>
</dbReference>
<dbReference type="CDD" id="cd06222">
    <property type="entry name" value="RNase_H_like"/>
    <property type="match status" value="1"/>
</dbReference>
<evidence type="ECO:0000259" key="1">
    <source>
        <dbReference type="Pfam" id="PF13456"/>
    </source>
</evidence>
<accession>A0AAN8Z426</accession>
<dbReference type="InterPro" id="IPR036397">
    <property type="entry name" value="RNaseH_sf"/>
</dbReference>
<protein>
    <submittedName>
        <fullName evidence="2">Ribonuclease H domain</fullName>
    </submittedName>
</protein>